<dbReference type="Proteomes" id="UP000051751">
    <property type="component" value="Unassembled WGS sequence"/>
</dbReference>
<dbReference type="InterPro" id="IPR010921">
    <property type="entry name" value="Trp_repressor/repl_initiator"/>
</dbReference>
<dbReference type="InterPro" id="IPR052057">
    <property type="entry name" value="IS150/IS1296_orfA-like"/>
</dbReference>
<dbReference type="RefSeq" id="WP_225427402.1">
    <property type="nucleotide sequence ID" value="NZ_JQAT01000022.1"/>
</dbReference>
<dbReference type="SUPFAM" id="SSF46689">
    <property type="entry name" value="Homeodomain-like"/>
    <property type="match status" value="1"/>
</dbReference>
<dbReference type="PATRIC" id="fig|81857.3.peg.1301"/>
<dbReference type="EMBL" id="JQAT01000022">
    <property type="protein sequence ID" value="KRN26760.1"/>
    <property type="molecule type" value="Genomic_DNA"/>
</dbReference>
<feature type="domain" description="Insertion element IS150 protein InsJ-like helix-turn-helix" evidence="3">
    <location>
        <begin position="7"/>
        <end position="51"/>
    </location>
</feature>
<proteinExistence type="inferred from homology"/>
<evidence type="ECO:0000256" key="2">
    <source>
        <dbReference type="SAM" id="MobiDB-lite"/>
    </source>
</evidence>
<feature type="region of interest" description="Disordered" evidence="2">
    <location>
        <begin position="107"/>
        <end position="130"/>
    </location>
</feature>
<dbReference type="InterPro" id="IPR009057">
    <property type="entry name" value="Homeodomain-like_sf"/>
</dbReference>
<evidence type="ECO:0000259" key="3">
    <source>
        <dbReference type="Pfam" id="PF13518"/>
    </source>
</evidence>
<evidence type="ECO:0000313" key="4">
    <source>
        <dbReference type="EMBL" id="KRN26760.1"/>
    </source>
</evidence>
<dbReference type="GO" id="GO:0043565">
    <property type="term" value="F:sequence-specific DNA binding"/>
    <property type="evidence" value="ECO:0007669"/>
    <property type="project" value="InterPro"/>
</dbReference>
<dbReference type="Pfam" id="PF13518">
    <property type="entry name" value="HTH_28"/>
    <property type="match status" value="1"/>
</dbReference>
<comment type="caution">
    <text evidence="4">The sequence shown here is derived from an EMBL/GenBank/DDBJ whole genome shotgun (WGS) entry which is preliminary data.</text>
</comment>
<organism evidence="4 5">
    <name type="scientific">Lactobacillus selangorensis</name>
    <dbReference type="NCBI Taxonomy" id="81857"/>
    <lineage>
        <taxon>Bacteria</taxon>
        <taxon>Bacillati</taxon>
        <taxon>Bacillota</taxon>
        <taxon>Bacilli</taxon>
        <taxon>Lactobacillales</taxon>
        <taxon>Lactobacillaceae</taxon>
        <taxon>Lactobacillus</taxon>
    </lineage>
</organism>
<protein>
    <submittedName>
        <fullName evidence="4">IS putative transposase</fullName>
    </submittedName>
</protein>
<name>A0A0R2FE61_9LACO</name>
<sequence>MFSYEVKMAAIKQWLGGVSISSIMSQYGIRGSATLYEWVRLFNSSGAKALQGSLKSSRTYHPYSFKIEVIKWRLTHHASLTATAKHFNLRAPKLVWEWEKALKEGRLKPSKGRPPKLTKTNNHEDDELQKLKDENEILKLRNAYLEKLHALAQKKRKSQTKKKPK</sequence>
<dbReference type="InterPro" id="IPR055247">
    <property type="entry name" value="InsJ-like_HTH"/>
</dbReference>
<evidence type="ECO:0000313" key="5">
    <source>
        <dbReference type="Proteomes" id="UP000051751"/>
    </source>
</evidence>
<comment type="similarity">
    <text evidence="1">Belongs to the IS150/IS1296 orfA family.</text>
</comment>
<evidence type="ECO:0000256" key="1">
    <source>
        <dbReference type="ARBA" id="ARBA00038232"/>
    </source>
</evidence>
<dbReference type="PANTHER" id="PTHR33795">
    <property type="entry name" value="INSERTION ELEMENT IS150 PROTEIN INSJ"/>
    <property type="match status" value="1"/>
</dbReference>
<dbReference type="AlphaFoldDB" id="A0A0R2FE61"/>
<reference evidence="4 5" key="1">
    <citation type="journal article" date="2015" name="Genome Announc.">
        <title>Expanding the biotechnology potential of lactobacilli through comparative genomics of 213 strains and associated genera.</title>
        <authorList>
            <person name="Sun Z."/>
            <person name="Harris H.M."/>
            <person name="McCann A."/>
            <person name="Guo C."/>
            <person name="Argimon S."/>
            <person name="Zhang W."/>
            <person name="Yang X."/>
            <person name="Jeffery I.B."/>
            <person name="Cooney J.C."/>
            <person name="Kagawa T.F."/>
            <person name="Liu W."/>
            <person name="Song Y."/>
            <person name="Salvetti E."/>
            <person name="Wrobel A."/>
            <person name="Rasinkangas P."/>
            <person name="Parkhill J."/>
            <person name="Rea M.C."/>
            <person name="O'Sullivan O."/>
            <person name="Ritari J."/>
            <person name="Douillard F.P."/>
            <person name="Paul Ross R."/>
            <person name="Yang R."/>
            <person name="Briner A.E."/>
            <person name="Felis G.E."/>
            <person name="de Vos W.M."/>
            <person name="Barrangou R."/>
            <person name="Klaenhammer T.R."/>
            <person name="Caufield P.W."/>
            <person name="Cui Y."/>
            <person name="Zhang H."/>
            <person name="O'Toole P.W."/>
        </authorList>
    </citation>
    <scope>NUCLEOTIDE SEQUENCE [LARGE SCALE GENOMIC DNA]</scope>
    <source>
        <strain evidence="4 5">ATCC BAA-66</strain>
    </source>
</reference>
<dbReference type="PANTHER" id="PTHR33795:SF1">
    <property type="entry name" value="INSERTION ELEMENT IS150 PROTEIN INSJ"/>
    <property type="match status" value="1"/>
</dbReference>
<gene>
    <name evidence="4" type="ORF">IV38_GL001294</name>
</gene>
<dbReference type="SUPFAM" id="SSF48295">
    <property type="entry name" value="TrpR-like"/>
    <property type="match status" value="1"/>
</dbReference>
<accession>A0A0R2FE61</accession>